<dbReference type="Gene3D" id="1.20.1440.230">
    <property type="entry name" value="NADH-ubiquinone oxidoreductase 51kDa subunit, iron-sulphur binding domain"/>
    <property type="match status" value="1"/>
</dbReference>
<keyword evidence="8" id="KW-1185">Reference proteome</keyword>
<sequence length="541" mass="59201">MRKPITILVSIDSNSLLLGARHLKNYLINRLEHYNLTGLVDVLETGSLGRYDQGVLFLLLPDNRLYGIKDTNDIELFVVEQLLKGRPVKDLIIEEIQPPKTVEAKKVTEEERIVLKRAGKIDPKNIEEYIALDGYRGLARALEMKPADVVEEIKASGLRGRGGAGFPTGLKWEFTMKVDAPEKFVICNADEGEPGTFKDRLIMEGDPHSVIEGMLIAGYAVGASKGYVYIRGEYFESVDNLRNAIAQAYEYGLLGKNILGSGFDFDLTVRLGAGAYVCGEETALIESIEGKSGRPRLKPPYPPVKGLFQKPTVVNNVETFASVPTIVMKGANWFKGIGTPSSPGTKVFSLCGNIVRRGIVEAPMGTTVADLIFKYGGGIENGKKLKMVQTGGAAGTFIRADEINVPLDFDSFKNHGASLGSGVILAIDDSHCAVDVALNLMEFFAHESCGKCTPCREGTRLIVNILKEFSKGRGTREMLDNLYNIAYTMQNSAFCGLGQSVPVPLTSMLDRFRDEFEAHVGVDACPVGVCKFDKKKKKVRK</sequence>
<evidence type="ECO:0000259" key="6">
    <source>
        <dbReference type="SMART" id="SM00928"/>
    </source>
</evidence>
<evidence type="ECO:0000256" key="1">
    <source>
        <dbReference type="ARBA" id="ARBA00007523"/>
    </source>
</evidence>
<name>A0A176K285_9BACT</name>
<evidence type="ECO:0000256" key="2">
    <source>
        <dbReference type="ARBA" id="ARBA00022485"/>
    </source>
</evidence>
<dbReference type="OrthoDB" id="9761899at2"/>
<dbReference type="InterPro" id="IPR001949">
    <property type="entry name" value="NADH-UbQ_OxRdtase_51kDa_CS"/>
</dbReference>
<evidence type="ECO:0000256" key="5">
    <source>
        <dbReference type="ARBA" id="ARBA00023014"/>
    </source>
</evidence>
<dbReference type="InterPro" id="IPR011538">
    <property type="entry name" value="Nuo51_FMN-bd"/>
</dbReference>
<dbReference type="Gene3D" id="3.10.20.600">
    <property type="match status" value="1"/>
</dbReference>
<evidence type="ECO:0000313" key="7">
    <source>
        <dbReference type="EMBL" id="OAA31178.1"/>
    </source>
</evidence>
<dbReference type="FunFam" id="1.20.1440.230:FF:000001">
    <property type="entry name" value="Mitochondrial NADH dehydrogenase flavoprotein 1"/>
    <property type="match status" value="1"/>
</dbReference>
<dbReference type="SUPFAM" id="SSF52833">
    <property type="entry name" value="Thioredoxin-like"/>
    <property type="match status" value="1"/>
</dbReference>
<dbReference type="FunFam" id="3.40.50.11540:FF:000001">
    <property type="entry name" value="NADH dehydrogenase [ubiquinone] flavoprotein 1, mitochondrial"/>
    <property type="match status" value="1"/>
</dbReference>
<keyword evidence="5" id="KW-0411">Iron-sulfur</keyword>
<dbReference type="InterPro" id="IPR019575">
    <property type="entry name" value="Nuop51_4Fe4S-bd"/>
</dbReference>
<dbReference type="Pfam" id="PF01512">
    <property type="entry name" value="Complex1_51K"/>
    <property type="match status" value="1"/>
</dbReference>
<keyword evidence="4" id="KW-0408">Iron</keyword>
<dbReference type="InterPro" id="IPR037207">
    <property type="entry name" value="Nuop51_4Fe4S-bd_sf"/>
</dbReference>
<comment type="similarity">
    <text evidence="1">Belongs to the complex I 51 kDa subunit family.</text>
</comment>
<dbReference type="GO" id="GO:0008137">
    <property type="term" value="F:NADH dehydrogenase (ubiquinone) activity"/>
    <property type="evidence" value="ECO:0007669"/>
    <property type="project" value="InterPro"/>
</dbReference>
<dbReference type="SMART" id="SM00928">
    <property type="entry name" value="NADH_4Fe-4S"/>
    <property type="match status" value="1"/>
</dbReference>
<protein>
    <submittedName>
        <fullName evidence="7">NADP oxidoreductase</fullName>
    </submittedName>
</protein>
<dbReference type="Pfam" id="PF10589">
    <property type="entry name" value="NADH_4Fe-4S"/>
    <property type="match status" value="1"/>
</dbReference>
<proteinExistence type="inferred from homology"/>
<organism evidence="7 8">
    <name type="scientific">Kosmotoga arenicorallina S304</name>
    <dbReference type="NCBI Taxonomy" id="1453497"/>
    <lineage>
        <taxon>Bacteria</taxon>
        <taxon>Thermotogati</taxon>
        <taxon>Thermotogota</taxon>
        <taxon>Thermotogae</taxon>
        <taxon>Kosmotogales</taxon>
        <taxon>Kosmotogaceae</taxon>
        <taxon>Kosmotoga</taxon>
    </lineage>
</organism>
<feature type="domain" description="NADH-ubiquinone oxidoreductase 51kDa subunit iron-sulphur binding" evidence="6">
    <location>
        <begin position="434"/>
        <end position="479"/>
    </location>
</feature>
<dbReference type="PROSITE" id="PS00645">
    <property type="entry name" value="COMPLEX1_51K_2"/>
    <property type="match status" value="1"/>
</dbReference>
<reference evidence="7 8" key="1">
    <citation type="submission" date="2014-02" db="EMBL/GenBank/DDBJ databases">
        <title>Kosmotoga genome sequencing.</title>
        <authorList>
            <person name="Pollo S.M."/>
            <person name="Charchuk R."/>
            <person name="Nesbo C.L."/>
        </authorList>
    </citation>
    <scope>NUCLEOTIDE SEQUENCE [LARGE SCALE GENOMIC DNA]</scope>
    <source>
        <strain evidence="7 8">S304</strain>
    </source>
</reference>
<dbReference type="SUPFAM" id="SSF140490">
    <property type="entry name" value="Nqo1C-terminal domain-like"/>
    <property type="match status" value="1"/>
</dbReference>
<evidence type="ECO:0000256" key="3">
    <source>
        <dbReference type="ARBA" id="ARBA00022723"/>
    </source>
</evidence>
<keyword evidence="3" id="KW-0479">Metal-binding</keyword>
<dbReference type="PATRIC" id="fig|1453497.3.peg.1334"/>
<dbReference type="GO" id="GO:0046872">
    <property type="term" value="F:metal ion binding"/>
    <property type="evidence" value="ECO:0007669"/>
    <property type="project" value="UniProtKB-KW"/>
</dbReference>
<dbReference type="Gene3D" id="3.40.30.10">
    <property type="entry name" value="Glutaredoxin"/>
    <property type="match status" value="1"/>
</dbReference>
<dbReference type="RefSeq" id="WP_068346101.1">
    <property type="nucleotide sequence ID" value="NZ_JFHK01000004.1"/>
</dbReference>
<dbReference type="InterPro" id="IPR037225">
    <property type="entry name" value="Nuo51_FMN-bd_sf"/>
</dbReference>
<dbReference type="PANTHER" id="PTHR43578">
    <property type="entry name" value="NADH-QUINONE OXIDOREDUCTASE SUBUNIT F"/>
    <property type="match status" value="1"/>
</dbReference>
<evidence type="ECO:0000313" key="8">
    <source>
        <dbReference type="Proteomes" id="UP000077339"/>
    </source>
</evidence>
<dbReference type="EMBL" id="JFHK01000004">
    <property type="protein sequence ID" value="OAA31178.1"/>
    <property type="molecule type" value="Genomic_DNA"/>
</dbReference>
<dbReference type="GO" id="GO:0010181">
    <property type="term" value="F:FMN binding"/>
    <property type="evidence" value="ECO:0007669"/>
    <property type="project" value="InterPro"/>
</dbReference>
<dbReference type="GO" id="GO:0051539">
    <property type="term" value="F:4 iron, 4 sulfur cluster binding"/>
    <property type="evidence" value="ECO:0007669"/>
    <property type="project" value="UniProtKB-KW"/>
</dbReference>
<dbReference type="AlphaFoldDB" id="A0A176K285"/>
<dbReference type="NCBIfam" id="NF010120">
    <property type="entry name" value="PRK13596.1"/>
    <property type="match status" value="1"/>
</dbReference>
<dbReference type="PANTHER" id="PTHR43578:SF3">
    <property type="entry name" value="NADH-QUINONE OXIDOREDUCTASE SUBUNIT F"/>
    <property type="match status" value="1"/>
</dbReference>
<evidence type="ECO:0000256" key="4">
    <source>
        <dbReference type="ARBA" id="ARBA00023004"/>
    </source>
</evidence>
<dbReference type="STRING" id="1453497.AT15_06685"/>
<comment type="caution">
    <text evidence="7">The sequence shown here is derived from an EMBL/GenBank/DDBJ whole genome shotgun (WGS) entry which is preliminary data.</text>
</comment>
<dbReference type="PROSITE" id="PS00644">
    <property type="entry name" value="COMPLEX1_51K_1"/>
    <property type="match status" value="1"/>
</dbReference>
<dbReference type="Gene3D" id="6.10.250.1450">
    <property type="match status" value="1"/>
</dbReference>
<dbReference type="SUPFAM" id="SSF142019">
    <property type="entry name" value="Nqo1 FMN-binding domain-like"/>
    <property type="match status" value="1"/>
</dbReference>
<keyword evidence="2" id="KW-0004">4Fe-4S</keyword>
<dbReference type="SUPFAM" id="SSF142984">
    <property type="entry name" value="Nqo1 middle domain-like"/>
    <property type="match status" value="1"/>
</dbReference>
<gene>
    <name evidence="7" type="ORF">AT15_06685</name>
</gene>
<dbReference type="InterPro" id="IPR036249">
    <property type="entry name" value="Thioredoxin-like_sf"/>
</dbReference>
<dbReference type="Gene3D" id="3.40.50.11540">
    <property type="entry name" value="NADH-ubiquinone oxidoreductase 51kDa subunit"/>
    <property type="match status" value="1"/>
</dbReference>
<dbReference type="Proteomes" id="UP000077339">
    <property type="component" value="Unassembled WGS sequence"/>
</dbReference>
<accession>A0A176K285</accession>